<dbReference type="Proteomes" id="UP000030969">
    <property type="component" value="Unassembled WGS sequence"/>
</dbReference>
<evidence type="ECO:0000256" key="1">
    <source>
        <dbReference type="SAM" id="MobiDB-lite"/>
    </source>
</evidence>
<gene>
    <name evidence="2" type="ORF">OR61_18325</name>
</gene>
<dbReference type="AlphaFoldDB" id="A0AAJ0N340"/>
<protein>
    <submittedName>
        <fullName evidence="2">Uncharacterized protein</fullName>
    </submittedName>
</protein>
<dbReference type="EMBL" id="JSYJ01000146">
    <property type="protein sequence ID" value="KHM91732.1"/>
    <property type="molecule type" value="Genomic_DNA"/>
</dbReference>
<proteinExistence type="predicted"/>
<evidence type="ECO:0000313" key="3">
    <source>
        <dbReference type="Proteomes" id="UP000030969"/>
    </source>
</evidence>
<name>A0AAJ0N340_9XANT</name>
<comment type="caution">
    <text evidence="2">The sequence shown here is derived from an EMBL/GenBank/DDBJ whole genome shotgun (WGS) entry which is preliminary data.</text>
</comment>
<feature type="region of interest" description="Disordered" evidence="1">
    <location>
        <begin position="1"/>
        <end position="22"/>
    </location>
</feature>
<evidence type="ECO:0000313" key="2">
    <source>
        <dbReference type="EMBL" id="KHM91732.1"/>
    </source>
</evidence>
<reference evidence="2 3" key="1">
    <citation type="submission" date="2014-11" db="EMBL/GenBank/DDBJ databases">
        <title>Draft Genome Sequences of Xanthomonas vesicatoria Strains from the Balkan Peninsula.</title>
        <authorList>
            <person name="Vancheva T."/>
            <person name="Lefeuvre P."/>
            <person name="Bogatzevska N."/>
            <person name="Moncheva P."/>
            <person name="Koebnik R."/>
        </authorList>
    </citation>
    <scope>NUCLEOTIDE SEQUENCE [LARGE SCALE GENOMIC DNA]</scope>
    <source>
        <strain evidence="2 3">53M</strain>
    </source>
</reference>
<accession>A0AAJ0N340</accession>
<organism evidence="2 3">
    <name type="scientific">Xanthomonas vesicatoria</name>
    <dbReference type="NCBI Taxonomy" id="56460"/>
    <lineage>
        <taxon>Bacteria</taxon>
        <taxon>Pseudomonadati</taxon>
        <taxon>Pseudomonadota</taxon>
        <taxon>Gammaproteobacteria</taxon>
        <taxon>Lysobacterales</taxon>
        <taxon>Lysobacteraceae</taxon>
        <taxon>Xanthomonas</taxon>
    </lineage>
</organism>
<sequence>MYEDGNGTRRPGGSSFEIGPDKAKQFLNPFGALRIGRGGMSEIFPDMRFKHLRHQPIDCSPDRGDLL</sequence>